<comment type="caution">
    <text evidence="1">The sequence shown here is derived from an EMBL/GenBank/DDBJ whole genome shotgun (WGS) entry which is preliminary data.</text>
</comment>
<evidence type="ECO:0000313" key="2">
    <source>
        <dbReference type="Proteomes" id="UP000297777"/>
    </source>
</evidence>
<dbReference type="Proteomes" id="UP000297777">
    <property type="component" value="Unassembled WGS sequence"/>
</dbReference>
<accession>A0A4Z1EW18</accession>
<dbReference type="EMBL" id="PQXH01000050">
    <property type="protein sequence ID" value="TGO14673.1"/>
    <property type="molecule type" value="Genomic_DNA"/>
</dbReference>
<reference evidence="1 2" key="1">
    <citation type="submission" date="2017-12" db="EMBL/GenBank/DDBJ databases">
        <title>Comparative genomics of Botrytis spp.</title>
        <authorList>
            <person name="Valero-Jimenez C.A."/>
            <person name="Tapia P."/>
            <person name="Veloso J."/>
            <person name="Silva-Moreno E."/>
            <person name="Staats M."/>
            <person name="Valdes J.H."/>
            <person name="Van Kan J.A.L."/>
        </authorList>
    </citation>
    <scope>NUCLEOTIDE SEQUENCE [LARGE SCALE GENOMIC DNA]</scope>
    <source>
        <strain evidence="1 2">Bt9001</strain>
    </source>
</reference>
<name>A0A4Z1EW18_9HELO</name>
<gene>
    <name evidence="1" type="ORF">BTUL_0050g00690</name>
</gene>
<dbReference type="AlphaFoldDB" id="A0A4Z1EW18"/>
<evidence type="ECO:0000313" key="1">
    <source>
        <dbReference type="EMBL" id="TGO14673.1"/>
    </source>
</evidence>
<proteinExistence type="predicted"/>
<sequence length="62" mass="6783">MIVSDGLQMSLRHVPDNTWQHGNVAIAEQDLQGTQGTPDGLCWNFPFFSSKDPNMISHIAGA</sequence>
<organism evidence="1 2">
    <name type="scientific">Botrytis tulipae</name>
    <dbReference type="NCBI Taxonomy" id="87230"/>
    <lineage>
        <taxon>Eukaryota</taxon>
        <taxon>Fungi</taxon>
        <taxon>Dikarya</taxon>
        <taxon>Ascomycota</taxon>
        <taxon>Pezizomycotina</taxon>
        <taxon>Leotiomycetes</taxon>
        <taxon>Helotiales</taxon>
        <taxon>Sclerotiniaceae</taxon>
        <taxon>Botrytis</taxon>
    </lineage>
</organism>
<protein>
    <submittedName>
        <fullName evidence="1">Uncharacterized protein</fullName>
    </submittedName>
</protein>
<keyword evidence="2" id="KW-1185">Reference proteome</keyword>